<protein>
    <submittedName>
        <fullName evidence="1">Uncharacterized protein</fullName>
    </submittedName>
</protein>
<keyword evidence="2" id="KW-1185">Reference proteome</keyword>
<dbReference type="EMBL" id="MUJZ01060198">
    <property type="protein sequence ID" value="OTF71596.1"/>
    <property type="molecule type" value="Genomic_DNA"/>
</dbReference>
<reference evidence="1 2" key="1">
    <citation type="submission" date="2017-03" db="EMBL/GenBank/DDBJ databases">
        <title>Genome Survey of Euroglyphus maynei.</title>
        <authorList>
            <person name="Arlian L.G."/>
            <person name="Morgan M.S."/>
            <person name="Rider S.D."/>
        </authorList>
    </citation>
    <scope>NUCLEOTIDE SEQUENCE [LARGE SCALE GENOMIC DNA]</scope>
    <source>
        <strain evidence="1">Arlian Lab</strain>
        <tissue evidence="1">Whole body</tissue>
    </source>
</reference>
<proteinExistence type="predicted"/>
<dbReference type="AlphaFoldDB" id="A0A1Y3AVW1"/>
<gene>
    <name evidence="1" type="ORF">BLA29_007286</name>
</gene>
<sequence length="102" mass="11849">MDTERELGQLISQARRLPCEQLESCKDWTKEEVARAKKMYQKIDRLQSSPKISSKLFNEARDCCDLLSEYIRKLELHILSLDTREFNSLVDLGKANRAAAIF</sequence>
<dbReference type="Proteomes" id="UP000194236">
    <property type="component" value="Unassembled WGS sequence"/>
</dbReference>
<accession>A0A1Y3AVW1</accession>
<name>A0A1Y3AVW1_EURMA</name>
<organism evidence="1 2">
    <name type="scientific">Euroglyphus maynei</name>
    <name type="common">Mayne's house dust mite</name>
    <dbReference type="NCBI Taxonomy" id="6958"/>
    <lineage>
        <taxon>Eukaryota</taxon>
        <taxon>Metazoa</taxon>
        <taxon>Ecdysozoa</taxon>
        <taxon>Arthropoda</taxon>
        <taxon>Chelicerata</taxon>
        <taxon>Arachnida</taxon>
        <taxon>Acari</taxon>
        <taxon>Acariformes</taxon>
        <taxon>Sarcoptiformes</taxon>
        <taxon>Astigmata</taxon>
        <taxon>Psoroptidia</taxon>
        <taxon>Analgoidea</taxon>
        <taxon>Pyroglyphidae</taxon>
        <taxon>Pyroglyphinae</taxon>
        <taxon>Euroglyphus</taxon>
    </lineage>
</organism>
<comment type="caution">
    <text evidence="1">The sequence shown here is derived from an EMBL/GenBank/DDBJ whole genome shotgun (WGS) entry which is preliminary data.</text>
</comment>
<evidence type="ECO:0000313" key="1">
    <source>
        <dbReference type="EMBL" id="OTF71596.1"/>
    </source>
</evidence>
<evidence type="ECO:0000313" key="2">
    <source>
        <dbReference type="Proteomes" id="UP000194236"/>
    </source>
</evidence>
<dbReference type="OrthoDB" id="6489360at2759"/>